<dbReference type="Proteomes" id="UP000034543">
    <property type="component" value="Unassembled WGS sequence"/>
</dbReference>
<evidence type="ECO:0000313" key="4">
    <source>
        <dbReference type="Proteomes" id="UP000034543"/>
    </source>
</evidence>
<evidence type="ECO:0000256" key="2">
    <source>
        <dbReference type="SAM" id="Phobius"/>
    </source>
</evidence>
<organism evidence="3 4">
    <name type="scientific">Candidatus Gottesmanbacteria bacterium GW2011_GWA1_43_11</name>
    <dbReference type="NCBI Taxonomy" id="1618436"/>
    <lineage>
        <taxon>Bacteria</taxon>
        <taxon>Candidatus Gottesmaniibacteriota</taxon>
    </lineage>
</organism>
<comment type="caution">
    <text evidence="3">The sequence shown here is derived from an EMBL/GenBank/DDBJ whole genome shotgun (WGS) entry which is preliminary data.</text>
</comment>
<protein>
    <submittedName>
        <fullName evidence="3">Uncharacterized protein</fullName>
    </submittedName>
</protein>
<dbReference type="AlphaFoldDB" id="A0A0G1CKZ6"/>
<keyword evidence="2" id="KW-1133">Transmembrane helix</keyword>
<evidence type="ECO:0000256" key="1">
    <source>
        <dbReference type="SAM" id="MobiDB-lite"/>
    </source>
</evidence>
<reference evidence="3 4" key="1">
    <citation type="journal article" date="2015" name="Nature">
        <title>rRNA introns, odd ribosomes, and small enigmatic genomes across a large radiation of phyla.</title>
        <authorList>
            <person name="Brown C.T."/>
            <person name="Hug L.A."/>
            <person name="Thomas B.C."/>
            <person name="Sharon I."/>
            <person name="Castelle C.J."/>
            <person name="Singh A."/>
            <person name="Wilkins M.J."/>
            <person name="Williams K.H."/>
            <person name="Banfield J.F."/>
        </authorList>
    </citation>
    <scope>NUCLEOTIDE SEQUENCE [LARGE SCALE GENOMIC DNA]</scope>
</reference>
<keyword evidence="2" id="KW-0812">Transmembrane</keyword>
<accession>A0A0G1CKZ6</accession>
<feature type="region of interest" description="Disordered" evidence="1">
    <location>
        <begin position="184"/>
        <end position="240"/>
    </location>
</feature>
<evidence type="ECO:0000313" key="3">
    <source>
        <dbReference type="EMBL" id="KKS86169.1"/>
    </source>
</evidence>
<feature type="compositionally biased region" description="Low complexity" evidence="1">
    <location>
        <begin position="218"/>
        <end position="228"/>
    </location>
</feature>
<proteinExistence type="predicted"/>
<gene>
    <name evidence="3" type="ORF">UV59_C0002G0044</name>
</gene>
<feature type="transmembrane region" description="Helical" evidence="2">
    <location>
        <begin position="245"/>
        <end position="266"/>
    </location>
</feature>
<sequence length="267" mass="28653">MNRTTRHALLALLSFVLGGLILLAVSRIIQKEPIAPTAPKKEEAAEITLNIPEDYGWCSNEIKTDIVTTTGVGDMRLRGWFEVQFILDNNARQLYKRYDIDQTGDLYLELTYPPLNEWPSLENGTKELHVDISLEVYDGDVLIITLGPGQDLDVFCTANFPSPLSSVTPSASISATIIPSIIPSPSQSPTLLPTPRPTPGTGGNNLSSPASQTEISQSTSIVTSLPSPSSSPPSTPKAPVAGTTWPTVGVLAATVIFIIIGWVGFIK</sequence>
<name>A0A0G1CKZ6_9BACT</name>
<dbReference type="EMBL" id="LCFB01000002">
    <property type="protein sequence ID" value="KKS86169.1"/>
    <property type="molecule type" value="Genomic_DNA"/>
</dbReference>
<keyword evidence="2" id="KW-0472">Membrane</keyword>
<feature type="compositionally biased region" description="Polar residues" evidence="1">
    <location>
        <begin position="204"/>
        <end position="217"/>
    </location>
</feature>